<sequence>LTRRRPSCRQRSGGDSKWASPPPSPQNCQP</sequence>
<dbReference type="Proteomes" id="UP000018050">
    <property type="component" value="Unassembled WGS sequence"/>
</dbReference>
<reference evidence="2" key="1">
    <citation type="submission" date="2013-10" db="EMBL/GenBank/DDBJ databases">
        <title>Genomic analysis of the causative agents of coccidiosis in chickens.</title>
        <authorList>
            <person name="Reid A.J."/>
            <person name="Blake D."/>
            <person name="Billington K."/>
            <person name="Browne H."/>
            <person name="Dunn M."/>
            <person name="Hung S."/>
            <person name="Kawahara F."/>
            <person name="Miranda-Saavedra D."/>
            <person name="Mourier T."/>
            <person name="Nagra H."/>
            <person name="Otto T.D."/>
            <person name="Rawlings N."/>
            <person name="Sanchez A."/>
            <person name="Sanders M."/>
            <person name="Subramaniam C."/>
            <person name="Tay Y."/>
            <person name="Dear P."/>
            <person name="Doerig C."/>
            <person name="Gruber A."/>
            <person name="Parkinson J."/>
            <person name="Shirley M."/>
            <person name="Wan K.L."/>
            <person name="Berriman M."/>
            <person name="Tomley F."/>
            <person name="Pain A."/>
        </authorList>
    </citation>
    <scope>NUCLEOTIDE SEQUENCE</scope>
    <source>
        <strain evidence="2">Houghton</strain>
    </source>
</reference>
<gene>
    <name evidence="2" type="ORF">EAH_00042010</name>
</gene>
<dbReference type="EMBL" id="HG671000">
    <property type="protein sequence ID" value="CDI79293.1"/>
    <property type="molecule type" value="Genomic_DNA"/>
</dbReference>
<keyword evidence="3" id="KW-1185">Reference proteome</keyword>
<dbReference type="GeneID" id="25272271"/>
<dbReference type="VEuPathDB" id="ToxoDB:EAH_00042010"/>
<evidence type="ECO:0000313" key="2">
    <source>
        <dbReference type="EMBL" id="CDI79293.1"/>
    </source>
</evidence>
<feature type="compositionally biased region" description="Pro residues" evidence="1">
    <location>
        <begin position="20"/>
        <end position="30"/>
    </location>
</feature>
<dbReference type="RefSeq" id="XP_013250569.1">
    <property type="nucleotide sequence ID" value="XM_013395115.1"/>
</dbReference>
<proteinExistence type="predicted"/>
<feature type="non-terminal residue" evidence="2">
    <location>
        <position position="1"/>
    </location>
</feature>
<protein>
    <submittedName>
        <fullName evidence="2">Uncharacterized protein</fullName>
    </submittedName>
</protein>
<organism evidence="2 3">
    <name type="scientific">Eimeria acervulina</name>
    <name type="common">Coccidian parasite</name>
    <dbReference type="NCBI Taxonomy" id="5801"/>
    <lineage>
        <taxon>Eukaryota</taxon>
        <taxon>Sar</taxon>
        <taxon>Alveolata</taxon>
        <taxon>Apicomplexa</taxon>
        <taxon>Conoidasida</taxon>
        <taxon>Coccidia</taxon>
        <taxon>Eucoccidiorida</taxon>
        <taxon>Eimeriorina</taxon>
        <taxon>Eimeriidae</taxon>
        <taxon>Eimeria</taxon>
    </lineage>
</organism>
<dbReference type="AlphaFoldDB" id="U6GJ12"/>
<evidence type="ECO:0000313" key="3">
    <source>
        <dbReference type="Proteomes" id="UP000018050"/>
    </source>
</evidence>
<reference evidence="2" key="2">
    <citation type="submission" date="2013-10" db="EMBL/GenBank/DDBJ databases">
        <authorList>
            <person name="Aslett M."/>
        </authorList>
    </citation>
    <scope>NUCLEOTIDE SEQUENCE</scope>
    <source>
        <strain evidence="2">Houghton</strain>
    </source>
</reference>
<feature type="region of interest" description="Disordered" evidence="1">
    <location>
        <begin position="1"/>
        <end position="30"/>
    </location>
</feature>
<accession>U6GJ12</accession>
<name>U6GJ12_EIMAC</name>
<evidence type="ECO:0000256" key="1">
    <source>
        <dbReference type="SAM" id="MobiDB-lite"/>
    </source>
</evidence>